<proteinExistence type="predicted"/>
<dbReference type="OrthoDB" id="9805924at2"/>
<sequence length="131" mass="14462">MLPEMLGDSLSQDPEYAPEAGHDIWLSCVTEGVVAGFCMAVPEKLTEGTWNMLAIAVLSEKQGDGLGSLILRELEAALRDRKQRLLIVDTSGSDAFAATRSFYRKNGYAEEARIRDFWAPGDDKVVLWKAL</sequence>
<organism evidence="2 3">
    <name type="scientific">Denitrobaculum tricleocarpae</name>
    <dbReference type="NCBI Taxonomy" id="2591009"/>
    <lineage>
        <taxon>Bacteria</taxon>
        <taxon>Pseudomonadati</taxon>
        <taxon>Pseudomonadota</taxon>
        <taxon>Alphaproteobacteria</taxon>
        <taxon>Rhodospirillales</taxon>
        <taxon>Rhodospirillaceae</taxon>
        <taxon>Denitrobaculum</taxon>
    </lineage>
</organism>
<feature type="domain" description="N-acetyltransferase" evidence="1">
    <location>
        <begin position="1"/>
        <end position="131"/>
    </location>
</feature>
<protein>
    <submittedName>
        <fullName evidence="2">GNAT family N-acetyltransferase</fullName>
    </submittedName>
</protein>
<dbReference type="AlphaFoldDB" id="A0A545TQB5"/>
<dbReference type="CDD" id="cd04301">
    <property type="entry name" value="NAT_SF"/>
    <property type="match status" value="1"/>
</dbReference>
<keyword evidence="3" id="KW-1185">Reference proteome</keyword>
<evidence type="ECO:0000259" key="1">
    <source>
        <dbReference type="PROSITE" id="PS51186"/>
    </source>
</evidence>
<dbReference type="Proteomes" id="UP000315252">
    <property type="component" value="Unassembled WGS sequence"/>
</dbReference>
<dbReference type="Gene3D" id="3.40.630.30">
    <property type="match status" value="1"/>
</dbReference>
<dbReference type="SUPFAM" id="SSF55729">
    <property type="entry name" value="Acyl-CoA N-acyltransferases (Nat)"/>
    <property type="match status" value="1"/>
</dbReference>
<gene>
    <name evidence="2" type="ORF">FKG95_16260</name>
</gene>
<dbReference type="GO" id="GO:0016747">
    <property type="term" value="F:acyltransferase activity, transferring groups other than amino-acyl groups"/>
    <property type="evidence" value="ECO:0007669"/>
    <property type="project" value="InterPro"/>
</dbReference>
<evidence type="ECO:0000313" key="3">
    <source>
        <dbReference type="Proteomes" id="UP000315252"/>
    </source>
</evidence>
<dbReference type="InterPro" id="IPR000182">
    <property type="entry name" value="GNAT_dom"/>
</dbReference>
<dbReference type="Pfam" id="PF13508">
    <property type="entry name" value="Acetyltransf_7"/>
    <property type="match status" value="1"/>
</dbReference>
<comment type="caution">
    <text evidence="2">The sequence shown here is derived from an EMBL/GenBank/DDBJ whole genome shotgun (WGS) entry which is preliminary data.</text>
</comment>
<reference evidence="2 3" key="1">
    <citation type="submission" date="2019-06" db="EMBL/GenBank/DDBJ databases">
        <title>Whole genome sequence for Rhodospirillaceae sp. R148.</title>
        <authorList>
            <person name="Wang G."/>
        </authorList>
    </citation>
    <scope>NUCLEOTIDE SEQUENCE [LARGE SCALE GENOMIC DNA]</scope>
    <source>
        <strain evidence="2 3">R148</strain>
    </source>
</reference>
<name>A0A545TQB5_9PROT</name>
<dbReference type="InterPro" id="IPR016181">
    <property type="entry name" value="Acyl_CoA_acyltransferase"/>
</dbReference>
<keyword evidence="2" id="KW-0808">Transferase</keyword>
<evidence type="ECO:0000313" key="2">
    <source>
        <dbReference type="EMBL" id="TQV79400.1"/>
    </source>
</evidence>
<dbReference type="PROSITE" id="PS51186">
    <property type="entry name" value="GNAT"/>
    <property type="match status" value="1"/>
</dbReference>
<dbReference type="EMBL" id="VHSH01000005">
    <property type="protein sequence ID" value="TQV79400.1"/>
    <property type="molecule type" value="Genomic_DNA"/>
</dbReference>
<accession>A0A545TQB5</accession>